<comment type="caution">
    <text evidence="3">The sequence shown here is derived from an EMBL/GenBank/DDBJ whole genome shotgun (WGS) entry which is preliminary data.</text>
</comment>
<feature type="transmembrane region" description="Helical" evidence="1">
    <location>
        <begin position="266"/>
        <end position="284"/>
    </location>
</feature>
<keyword evidence="1" id="KW-1133">Transmembrane helix</keyword>
<dbReference type="PANTHER" id="PTHR14969">
    <property type="entry name" value="SPHINGOSINE-1-PHOSPHATE PHOSPHOHYDROLASE"/>
    <property type="match status" value="1"/>
</dbReference>
<protein>
    <recommendedName>
        <fullName evidence="2">Phosphatidic acid phosphatase type 2/haloperoxidase domain-containing protein</fullName>
    </recommendedName>
</protein>
<feature type="domain" description="Phosphatidic acid phosphatase type 2/haloperoxidase" evidence="2">
    <location>
        <begin position="31"/>
        <end position="139"/>
    </location>
</feature>
<feature type="transmembrane region" description="Helical" evidence="1">
    <location>
        <begin position="97"/>
        <end position="114"/>
    </location>
</feature>
<keyword evidence="1" id="KW-0472">Membrane</keyword>
<accession>A0ABN3UHQ9</accession>
<evidence type="ECO:0000256" key="1">
    <source>
        <dbReference type="SAM" id="Phobius"/>
    </source>
</evidence>
<dbReference type="InterPro" id="IPR036938">
    <property type="entry name" value="PAP2/HPO_sf"/>
</dbReference>
<dbReference type="SMART" id="SM00014">
    <property type="entry name" value="acidPPc"/>
    <property type="match status" value="1"/>
</dbReference>
<dbReference type="InterPro" id="IPR000326">
    <property type="entry name" value="PAP2/HPO"/>
</dbReference>
<keyword evidence="4" id="KW-1185">Reference proteome</keyword>
<dbReference type="PANTHER" id="PTHR14969:SF13">
    <property type="entry name" value="AT30094P"/>
    <property type="match status" value="1"/>
</dbReference>
<proteinExistence type="predicted"/>
<dbReference type="RefSeq" id="WP_344453282.1">
    <property type="nucleotide sequence ID" value="NZ_BAAATZ010000021.1"/>
</dbReference>
<dbReference type="Gene3D" id="1.20.144.10">
    <property type="entry name" value="Phosphatidic acid phosphatase type 2/haloperoxidase"/>
    <property type="match status" value="1"/>
</dbReference>
<name>A0ABN3UHQ9_9ACTN</name>
<evidence type="ECO:0000313" key="3">
    <source>
        <dbReference type="EMBL" id="GAA2732357.1"/>
    </source>
</evidence>
<evidence type="ECO:0000259" key="2">
    <source>
        <dbReference type="SMART" id="SM00014"/>
    </source>
</evidence>
<evidence type="ECO:0000313" key="4">
    <source>
        <dbReference type="Proteomes" id="UP001501842"/>
    </source>
</evidence>
<reference evidence="3 4" key="1">
    <citation type="journal article" date="2019" name="Int. J. Syst. Evol. Microbiol.">
        <title>The Global Catalogue of Microorganisms (GCM) 10K type strain sequencing project: providing services to taxonomists for standard genome sequencing and annotation.</title>
        <authorList>
            <consortium name="The Broad Institute Genomics Platform"/>
            <consortium name="The Broad Institute Genome Sequencing Center for Infectious Disease"/>
            <person name="Wu L."/>
            <person name="Ma J."/>
        </authorList>
    </citation>
    <scope>NUCLEOTIDE SEQUENCE [LARGE SCALE GENOMIC DNA]</scope>
    <source>
        <strain evidence="3 4">JCM 8201</strain>
    </source>
</reference>
<dbReference type="Proteomes" id="UP001501842">
    <property type="component" value="Unassembled WGS sequence"/>
</dbReference>
<feature type="transmembrane region" description="Helical" evidence="1">
    <location>
        <begin position="158"/>
        <end position="176"/>
    </location>
</feature>
<sequence length="309" mass="32385">MAQILSAIGSMGVYLVFLLVVYWCVSPSAGARGLVLLMLSSSLNELAKLWAVAPRPYWTDPSIVPGASVTSFGMPSGHAQNAVVVWGVLAWSLGRRAAWAVAAVMALGIGWSRYALGVHSVGQILAGWGIGLALLAGAMAWTEPLARWWRRWPLQDRLALAVLPSFVLFAVTVLAARNLSDETFPWTWAEAVRRAGGEGPRTSSDAAAAGWGFLAGFLAGLAPRAAPPPLDPAGGWRRGALRVLTGVAAFCLPAAVYLVMVSLASPFAPALFVLSALAGLWTVWGAPKAFERLGLTGGGPVSPRVHPDG</sequence>
<feature type="transmembrane region" description="Helical" evidence="1">
    <location>
        <begin position="208"/>
        <end position="227"/>
    </location>
</feature>
<organism evidence="3 4">
    <name type="scientific">Actinocorallia aurantiaca</name>
    <dbReference type="NCBI Taxonomy" id="46204"/>
    <lineage>
        <taxon>Bacteria</taxon>
        <taxon>Bacillati</taxon>
        <taxon>Actinomycetota</taxon>
        <taxon>Actinomycetes</taxon>
        <taxon>Streptosporangiales</taxon>
        <taxon>Thermomonosporaceae</taxon>
        <taxon>Actinocorallia</taxon>
    </lineage>
</organism>
<keyword evidence="1" id="KW-0812">Transmembrane</keyword>
<feature type="transmembrane region" description="Helical" evidence="1">
    <location>
        <begin position="239"/>
        <end position="260"/>
    </location>
</feature>
<dbReference type="SUPFAM" id="SSF48317">
    <property type="entry name" value="Acid phosphatase/Vanadium-dependent haloperoxidase"/>
    <property type="match status" value="1"/>
</dbReference>
<dbReference type="EMBL" id="BAAATZ010000021">
    <property type="protein sequence ID" value="GAA2732357.1"/>
    <property type="molecule type" value="Genomic_DNA"/>
</dbReference>
<dbReference type="Pfam" id="PF01569">
    <property type="entry name" value="PAP2"/>
    <property type="match status" value="1"/>
</dbReference>
<gene>
    <name evidence="3" type="ORF">GCM10010439_49910</name>
</gene>
<feature type="transmembrane region" description="Helical" evidence="1">
    <location>
        <begin position="126"/>
        <end position="146"/>
    </location>
</feature>
<feature type="transmembrane region" description="Helical" evidence="1">
    <location>
        <begin position="6"/>
        <end position="25"/>
    </location>
</feature>